<dbReference type="EMBL" id="UHIA01000004">
    <property type="protein sequence ID" value="SUO96883.1"/>
    <property type="molecule type" value="Genomic_DNA"/>
</dbReference>
<dbReference type="RefSeq" id="WP_115218461.1">
    <property type="nucleotide sequence ID" value="NZ_UHIA01000004.1"/>
</dbReference>
<feature type="transmembrane region" description="Helical" evidence="1">
    <location>
        <begin position="6"/>
        <end position="23"/>
    </location>
</feature>
<keyword evidence="1" id="KW-0472">Membrane</keyword>
<dbReference type="Proteomes" id="UP000254575">
    <property type="component" value="Unassembled WGS sequence"/>
</dbReference>
<feature type="transmembrane region" description="Helical" evidence="1">
    <location>
        <begin position="28"/>
        <end position="44"/>
    </location>
</feature>
<gene>
    <name evidence="2" type="ORF">NCTC10717_01228</name>
</gene>
<keyword evidence="1" id="KW-0812">Transmembrane</keyword>
<feature type="transmembrane region" description="Helical" evidence="1">
    <location>
        <begin position="98"/>
        <end position="119"/>
    </location>
</feature>
<protein>
    <recommendedName>
        <fullName evidence="4">Rod shape-determining protein MreD</fullName>
    </recommendedName>
</protein>
<evidence type="ECO:0000313" key="2">
    <source>
        <dbReference type="EMBL" id="SUO96883.1"/>
    </source>
</evidence>
<accession>A0A380MYB6</accession>
<feature type="transmembrane region" description="Helical" evidence="1">
    <location>
        <begin position="125"/>
        <end position="149"/>
    </location>
</feature>
<keyword evidence="1" id="KW-1133">Transmembrane helix</keyword>
<sequence length="159" mass="18515">MPVLPLLLYFFVCWLLLTVGAYFRPWLLLPDITVMVLLYLFYYQPRLPLWRAFLPISFLLDLSAQVSIGFHGVLYGLTALLIFPLHTYWRTVSVFEQLLGVIFLGAGFIVLKFLLLYIVEGIPAPAGWLWCFLLQLAAWPLMRMISLIFMQHYGGRVRR</sequence>
<name>A0A380MYB6_9GAMM</name>
<dbReference type="OrthoDB" id="7068690at2"/>
<organism evidence="2 3">
    <name type="scientific">Suttonella indologenes</name>
    <dbReference type="NCBI Taxonomy" id="13276"/>
    <lineage>
        <taxon>Bacteria</taxon>
        <taxon>Pseudomonadati</taxon>
        <taxon>Pseudomonadota</taxon>
        <taxon>Gammaproteobacteria</taxon>
        <taxon>Cardiobacteriales</taxon>
        <taxon>Cardiobacteriaceae</taxon>
        <taxon>Suttonella</taxon>
    </lineage>
</organism>
<dbReference type="AlphaFoldDB" id="A0A380MYB6"/>
<feature type="transmembrane region" description="Helical" evidence="1">
    <location>
        <begin position="64"/>
        <end position="86"/>
    </location>
</feature>
<proteinExistence type="predicted"/>
<keyword evidence="3" id="KW-1185">Reference proteome</keyword>
<evidence type="ECO:0008006" key="4">
    <source>
        <dbReference type="Google" id="ProtNLM"/>
    </source>
</evidence>
<evidence type="ECO:0000256" key="1">
    <source>
        <dbReference type="SAM" id="Phobius"/>
    </source>
</evidence>
<reference evidence="2 3" key="1">
    <citation type="submission" date="2018-06" db="EMBL/GenBank/DDBJ databases">
        <authorList>
            <consortium name="Pathogen Informatics"/>
            <person name="Doyle S."/>
        </authorList>
    </citation>
    <scope>NUCLEOTIDE SEQUENCE [LARGE SCALE GENOMIC DNA]</scope>
    <source>
        <strain evidence="2 3">NCTC10717</strain>
    </source>
</reference>
<evidence type="ECO:0000313" key="3">
    <source>
        <dbReference type="Proteomes" id="UP000254575"/>
    </source>
</evidence>